<dbReference type="RefSeq" id="WP_091124381.1">
    <property type="nucleotide sequence ID" value="NZ_FOLB01000009.1"/>
</dbReference>
<evidence type="ECO:0000313" key="3">
    <source>
        <dbReference type="Proteomes" id="UP000198832"/>
    </source>
</evidence>
<keyword evidence="1" id="KW-0812">Transmembrane</keyword>
<evidence type="ECO:0000313" key="2">
    <source>
        <dbReference type="EMBL" id="SFC64934.1"/>
    </source>
</evidence>
<reference evidence="2 3" key="1">
    <citation type="submission" date="2016-10" db="EMBL/GenBank/DDBJ databases">
        <authorList>
            <person name="de Groot N.N."/>
        </authorList>
    </citation>
    <scope>NUCLEOTIDE SEQUENCE [LARGE SCALE GENOMIC DNA]</scope>
    <source>
        <strain evidence="2 3">CGMCC 1.7056</strain>
    </source>
</reference>
<dbReference type="AlphaFoldDB" id="A0A1I1KVV3"/>
<protein>
    <submittedName>
        <fullName evidence="2">Uncharacterized protein</fullName>
    </submittedName>
</protein>
<gene>
    <name evidence="2" type="ORF">SAMN04487968_10935</name>
</gene>
<evidence type="ECO:0000256" key="1">
    <source>
        <dbReference type="SAM" id="Phobius"/>
    </source>
</evidence>
<accession>A0A1I1KVV3</accession>
<sequence length="112" mass="11833">MVAVQDGKPPLVGAGVATCLTIVALILLLVLVYTTVSAHESHQHLTAAQALQIYADLLPRAPPDVAARLCQEISCLLPLLDQMPPPPPLDAARRRLVRVMEQQDGSPAGSAP</sequence>
<keyword evidence="1" id="KW-0472">Membrane</keyword>
<name>A0A1I1KVV3_9ACTN</name>
<dbReference type="EMBL" id="FOLB01000009">
    <property type="protein sequence ID" value="SFC64934.1"/>
    <property type="molecule type" value="Genomic_DNA"/>
</dbReference>
<proteinExistence type="predicted"/>
<keyword evidence="3" id="KW-1185">Reference proteome</keyword>
<dbReference type="OrthoDB" id="4661324at2"/>
<feature type="transmembrane region" description="Helical" evidence="1">
    <location>
        <begin position="12"/>
        <end position="33"/>
    </location>
</feature>
<keyword evidence="1" id="KW-1133">Transmembrane helix</keyword>
<organism evidence="2 3">
    <name type="scientific">Nocardioides terrae</name>
    <dbReference type="NCBI Taxonomy" id="574651"/>
    <lineage>
        <taxon>Bacteria</taxon>
        <taxon>Bacillati</taxon>
        <taxon>Actinomycetota</taxon>
        <taxon>Actinomycetes</taxon>
        <taxon>Propionibacteriales</taxon>
        <taxon>Nocardioidaceae</taxon>
        <taxon>Nocardioides</taxon>
    </lineage>
</organism>
<dbReference type="Proteomes" id="UP000198832">
    <property type="component" value="Unassembled WGS sequence"/>
</dbReference>